<feature type="transmembrane region" description="Helical" evidence="10">
    <location>
        <begin position="277"/>
        <end position="303"/>
    </location>
</feature>
<dbReference type="CDD" id="cd07331">
    <property type="entry name" value="M48C_Oma1_like"/>
    <property type="match status" value="1"/>
</dbReference>
<dbReference type="PANTHER" id="PTHR22726">
    <property type="entry name" value="METALLOENDOPEPTIDASE OMA1"/>
    <property type="match status" value="1"/>
</dbReference>
<evidence type="ECO:0000256" key="3">
    <source>
        <dbReference type="ARBA" id="ARBA00022801"/>
    </source>
</evidence>
<comment type="caution">
    <text evidence="12">The sequence shown here is derived from an EMBL/GenBank/DDBJ whole genome shotgun (WGS) entry which is preliminary data.</text>
</comment>
<dbReference type="Pfam" id="PF01435">
    <property type="entry name" value="Peptidase_M48"/>
    <property type="match status" value="1"/>
</dbReference>
<dbReference type="PANTHER" id="PTHR22726:SF1">
    <property type="entry name" value="METALLOENDOPEPTIDASE OMA1, MITOCHONDRIAL"/>
    <property type="match status" value="1"/>
</dbReference>
<sequence>MWLLSGPSLALAVRNVLKGHKQWTVMQKSSQMCRTCFSPSPSVSINVRMPLLNTQKSVMPFRHCQFHTSSRRPVPPVFLFFLKPIAKLSAVLTGRGIRKWYQALGPVERKKVLSKLRRYWYIPAGLITALGASGTLYYTTHLEDTPITGRRRFIALTHEQIVKIAQAEAKMLKEKFDHQLYPMDSFQVARVFDIAQRLLRANPELTQMKFDKWNIYVIKDPTVNACVLPTGDMFVFDGILELANTQDQLAIILGHEMAHAVLEHGVEELSLANLVDVVVIFCLAALWCIIPSDGIAVITHWFYNKVIKRHHSKTSEESPIFSRVVVVAVAEVIIVVVLVVVVVEVGGGEVVLVVALVAEAAAVVVVLVVVVVIVVVLVVLKVVGVVVVVVVVVLVVVVALVAEAAAVVVVLVLIVVIVVVVAVV</sequence>
<keyword evidence="4 9" id="KW-0862">Zinc</keyword>
<evidence type="ECO:0000256" key="2">
    <source>
        <dbReference type="ARBA" id="ARBA00022723"/>
    </source>
</evidence>
<keyword evidence="5 9" id="KW-0482">Metalloprotease</keyword>
<feature type="transmembrane region" description="Helical" evidence="10">
    <location>
        <begin position="351"/>
        <end position="375"/>
    </location>
</feature>
<dbReference type="AlphaFoldDB" id="A0AAV4JU06"/>
<evidence type="ECO:0000256" key="10">
    <source>
        <dbReference type="SAM" id="Phobius"/>
    </source>
</evidence>
<gene>
    <name evidence="12" type="ORF">ElyMa_003430400</name>
</gene>
<evidence type="ECO:0000256" key="8">
    <source>
        <dbReference type="ARBA" id="ARBA00042978"/>
    </source>
</evidence>
<evidence type="ECO:0000313" key="13">
    <source>
        <dbReference type="Proteomes" id="UP000762676"/>
    </source>
</evidence>
<dbReference type="EMBL" id="BMAT01007038">
    <property type="protein sequence ID" value="GFS24982.1"/>
    <property type="molecule type" value="Genomic_DNA"/>
</dbReference>
<comment type="cofactor">
    <cofactor evidence="9">
        <name>Zn(2+)</name>
        <dbReference type="ChEBI" id="CHEBI:29105"/>
    </cofactor>
    <text evidence="9">Binds 1 zinc ion per subunit.</text>
</comment>
<evidence type="ECO:0000259" key="11">
    <source>
        <dbReference type="Pfam" id="PF01435"/>
    </source>
</evidence>
<evidence type="ECO:0000313" key="12">
    <source>
        <dbReference type="EMBL" id="GFS24982.1"/>
    </source>
</evidence>
<dbReference type="Proteomes" id="UP000762676">
    <property type="component" value="Unassembled WGS sequence"/>
</dbReference>
<evidence type="ECO:0000256" key="1">
    <source>
        <dbReference type="ARBA" id="ARBA00022670"/>
    </source>
</evidence>
<comment type="similarity">
    <text evidence="6 9">Belongs to the peptidase M48 family.</text>
</comment>
<evidence type="ECO:0000256" key="5">
    <source>
        <dbReference type="ARBA" id="ARBA00023049"/>
    </source>
</evidence>
<accession>A0AAV4JU06</accession>
<keyword evidence="13" id="KW-1185">Reference proteome</keyword>
<dbReference type="Gene3D" id="3.30.2010.10">
    <property type="entry name" value="Metalloproteases ('zincins'), catalytic domain"/>
    <property type="match status" value="1"/>
</dbReference>
<dbReference type="GO" id="GO:0034982">
    <property type="term" value="P:mitochondrial protein processing"/>
    <property type="evidence" value="ECO:0007669"/>
    <property type="project" value="TreeGrafter"/>
</dbReference>
<evidence type="ECO:0000256" key="6">
    <source>
        <dbReference type="ARBA" id="ARBA00038233"/>
    </source>
</evidence>
<protein>
    <recommendedName>
        <fullName evidence="7">Metalloendopeptidase OMA1, mitochondrial</fullName>
    </recommendedName>
    <alternativeName>
        <fullName evidence="8">Overlapping with the m-AAA protease 1 homolog</fullName>
    </alternativeName>
</protein>
<dbReference type="GO" id="GO:0046872">
    <property type="term" value="F:metal ion binding"/>
    <property type="evidence" value="ECO:0007669"/>
    <property type="project" value="UniProtKB-KW"/>
</dbReference>
<feature type="transmembrane region" description="Helical" evidence="10">
    <location>
        <begin position="324"/>
        <end position="345"/>
    </location>
</feature>
<evidence type="ECO:0000256" key="7">
    <source>
        <dbReference type="ARBA" id="ARBA00040360"/>
    </source>
</evidence>
<dbReference type="InterPro" id="IPR001915">
    <property type="entry name" value="Peptidase_M48"/>
</dbReference>
<keyword evidence="1 9" id="KW-0645">Protease</keyword>
<keyword evidence="10" id="KW-0472">Membrane</keyword>
<feature type="transmembrane region" description="Helical" evidence="10">
    <location>
        <begin position="406"/>
        <end position="423"/>
    </location>
</feature>
<dbReference type="GO" id="GO:0004222">
    <property type="term" value="F:metalloendopeptidase activity"/>
    <property type="evidence" value="ECO:0007669"/>
    <property type="project" value="InterPro"/>
</dbReference>
<keyword evidence="10" id="KW-0812">Transmembrane</keyword>
<feature type="transmembrane region" description="Helical" evidence="10">
    <location>
        <begin position="382"/>
        <end position="400"/>
    </location>
</feature>
<evidence type="ECO:0000256" key="4">
    <source>
        <dbReference type="ARBA" id="ARBA00022833"/>
    </source>
</evidence>
<feature type="domain" description="Peptidase M48" evidence="11">
    <location>
        <begin position="204"/>
        <end position="285"/>
    </location>
</feature>
<keyword evidence="2" id="KW-0479">Metal-binding</keyword>
<keyword evidence="10" id="KW-1133">Transmembrane helix</keyword>
<name>A0AAV4JU06_9GAST</name>
<organism evidence="12 13">
    <name type="scientific">Elysia marginata</name>
    <dbReference type="NCBI Taxonomy" id="1093978"/>
    <lineage>
        <taxon>Eukaryota</taxon>
        <taxon>Metazoa</taxon>
        <taxon>Spiralia</taxon>
        <taxon>Lophotrochozoa</taxon>
        <taxon>Mollusca</taxon>
        <taxon>Gastropoda</taxon>
        <taxon>Heterobranchia</taxon>
        <taxon>Euthyneura</taxon>
        <taxon>Panpulmonata</taxon>
        <taxon>Sacoglossa</taxon>
        <taxon>Placobranchoidea</taxon>
        <taxon>Plakobranchidae</taxon>
        <taxon>Elysia</taxon>
    </lineage>
</organism>
<dbReference type="GO" id="GO:0006515">
    <property type="term" value="P:protein quality control for misfolded or incompletely synthesized proteins"/>
    <property type="evidence" value="ECO:0007669"/>
    <property type="project" value="TreeGrafter"/>
</dbReference>
<proteinExistence type="inferred from homology"/>
<dbReference type="GO" id="GO:0005743">
    <property type="term" value="C:mitochondrial inner membrane"/>
    <property type="evidence" value="ECO:0007669"/>
    <property type="project" value="TreeGrafter"/>
</dbReference>
<keyword evidence="3 9" id="KW-0378">Hydrolase</keyword>
<dbReference type="InterPro" id="IPR051156">
    <property type="entry name" value="Mito/Outer_Membr_Metalloprot"/>
</dbReference>
<reference evidence="12 13" key="1">
    <citation type="journal article" date="2021" name="Elife">
        <title>Chloroplast acquisition without the gene transfer in kleptoplastic sea slugs, Plakobranchus ocellatus.</title>
        <authorList>
            <person name="Maeda T."/>
            <person name="Takahashi S."/>
            <person name="Yoshida T."/>
            <person name="Shimamura S."/>
            <person name="Takaki Y."/>
            <person name="Nagai Y."/>
            <person name="Toyoda A."/>
            <person name="Suzuki Y."/>
            <person name="Arimoto A."/>
            <person name="Ishii H."/>
            <person name="Satoh N."/>
            <person name="Nishiyama T."/>
            <person name="Hasebe M."/>
            <person name="Maruyama T."/>
            <person name="Minagawa J."/>
            <person name="Obokata J."/>
            <person name="Shigenobu S."/>
        </authorList>
    </citation>
    <scope>NUCLEOTIDE SEQUENCE [LARGE SCALE GENOMIC DNA]</scope>
</reference>
<evidence type="ECO:0000256" key="9">
    <source>
        <dbReference type="RuleBase" id="RU003983"/>
    </source>
</evidence>